<dbReference type="Gene3D" id="3.55.50.30">
    <property type="match status" value="1"/>
</dbReference>
<keyword evidence="3 13" id="KW-0813">Transport</keyword>
<evidence type="ECO:0000256" key="2">
    <source>
        <dbReference type="ARBA" id="ARBA00009810"/>
    </source>
</evidence>
<keyword evidence="5" id="KW-0410">Iron transport</keyword>
<evidence type="ECO:0000256" key="8">
    <source>
        <dbReference type="ARBA" id="ARBA00023004"/>
    </source>
</evidence>
<dbReference type="NCBIfam" id="TIGR01785">
    <property type="entry name" value="TonB-hemin"/>
    <property type="match status" value="1"/>
</dbReference>
<reference evidence="16 17" key="1">
    <citation type="submission" date="2017-08" db="EMBL/GenBank/DDBJ databases">
        <title>Pleomorphomonas carboxidotrophicus sp. nov., a new mesophilic hydrogenogenic carboxidotroph.</title>
        <authorList>
            <person name="Esquivel-Elizondo S."/>
            <person name="Krajmalnik-Brown R."/>
            <person name="Maldonado J."/>
        </authorList>
    </citation>
    <scope>NUCLEOTIDE SEQUENCE [LARGE SCALE GENOMIC DNA]</scope>
    <source>
        <strain evidence="16 17">SVCO-16</strain>
    </source>
</reference>
<dbReference type="Pfam" id="PF00593">
    <property type="entry name" value="TonB_dep_Rec_b-barrel"/>
    <property type="match status" value="1"/>
</dbReference>
<evidence type="ECO:0000256" key="10">
    <source>
        <dbReference type="ARBA" id="ARBA00023136"/>
    </source>
</evidence>
<dbReference type="GO" id="GO:0015232">
    <property type="term" value="F:heme transmembrane transporter activity"/>
    <property type="evidence" value="ECO:0007669"/>
    <property type="project" value="InterPro"/>
</dbReference>
<dbReference type="InterPro" id="IPR000531">
    <property type="entry name" value="Beta-barrel_TonB"/>
</dbReference>
<dbReference type="GO" id="GO:0015344">
    <property type="term" value="F:siderophore uptake transmembrane transporter activity"/>
    <property type="evidence" value="ECO:0007669"/>
    <property type="project" value="TreeGrafter"/>
</dbReference>
<keyword evidence="17" id="KW-1185">Reference proteome</keyword>
<dbReference type="InterPro" id="IPR011662">
    <property type="entry name" value="Secretin/TonB_short_N"/>
</dbReference>
<evidence type="ECO:0000256" key="12">
    <source>
        <dbReference type="ARBA" id="ARBA00023237"/>
    </source>
</evidence>
<gene>
    <name evidence="16" type="ORF">CJ014_05305</name>
</gene>
<keyword evidence="5" id="KW-0406">Ion transport</keyword>
<evidence type="ECO:0000256" key="7">
    <source>
        <dbReference type="ARBA" id="ARBA00022729"/>
    </source>
</evidence>
<keyword evidence="6 13" id="KW-0812">Transmembrane</keyword>
<dbReference type="Proteomes" id="UP000231070">
    <property type="component" value="Unassembled WGS sequence"/>
</dbReference>
<comment type="similarity">
    <text evidence="2 13 14">Belongs to the TonB-dependent receptor family.</text>
</comment>
<keyword evidence="12 13" id="KW-0998">Cell outer membrane</keyword>
<dbReference type="Pfam" id="PF07715">
    <property type="entry name" value="Plug"/>
    <property type="match status" value="1"/>
</dbReference>
<evidence type="ECO:0000256" key="14">
    <source>
        <dbReference type="RuleBase" id="RU003357"/>
    </source>
</evidence>
<dbReference type="InterPro" id="IPR011276">
    <property type="entry name" value="TonB_haem/Hb_rcpt"/>
</dbReference>
<evidence type="ECO:0000256" key="5">
    <source>
        <dbReference type="ARBA" id="ARBA00022496"/>
    </source>
</evidence>
<dbReference type="InterPro" id="IPR037066">
    <property type="entry name" value="Plug_dom_sf"/>
</dbReference>
<keyword evidence="10 13" id="KW-0472">Membrane</keyword>
<evidence type="ECO:0000313" key="17">
    <source>
        <dbReference type="Proteomes" id="UP000231070"/>
    </source>
</evidence>
<keyword evidence="4 13" id="KW-1134">Transmembrane beta strand</keyword>
<sequence length="893" mass="96439">MRIGGTRNGVSTTKVTGVAATSRLLVGVAGCALAAASVVIPRSALSQAIENTSTVAATRQFSIPAQPLTDALGQFGRQSGLQVAFPAEVAQGLSANAVVGTFTPRDALARLLQGTGVSWRITAQGAVIVGGQTTDASDDGAVTADGSLLLDTITVTGQSERAASSGSGYQGTPDWVYETPSSVGVISREAIQSAPSRNARDLLDNVAGVYASRAEAQKPGISVNIRGLQDNDRVGMMIDGARQSFQRNGHGATQQTYVDTAFVRAIEVEKSGTSGAGSLGTLGGSVNFRTIVADDLIQPDRKWGVELNGTTGTNNYHFDGSLAAAIRLSDSFSVLGGVSHKNIGAYEVGKNGELRAQTTTATGDTFLFSGQEVLSTILKAEADITDDAKLSLSWVRNESDFSTGNYSTFLGDTMLLETKQNVVNDTFATSLDWNPHSNLVDLKARLYYNQTDHEDNAYVIDGVGRNYKMETPGGSIENTSRVDTSFGLLSLNYGAEAFRDDGKSNNPAVIIDGMDQTDYYNGGNPAGKRDVAGGFFNAKLEHDDWLTVQGGFRYDWYRASGSTTIYGNETRDIIQTIEHPEIPCRQPFPTRPDICIGGQPAWTEYVYGDPYYPRYGVNINRSDGAFLPTFTVAVKPYDWLQPFVKYSESFRPPTVMESFLNSGHQGVSNSYAPNPYLEPESAETWELGVNISKDALFKADDSLRLKVVGFYREVEDYIALGRTYNEDAARYYTSPVNLSGATRMKGVEVEANYDARAWYLGGTLTYNEADYPRWYGSGAGLGYLGAESSVIFVQPEIRVALDGGVRLFDEKLTLGARMTYVGKTEPTIGSLQNNYKLDDYTLFDLYGSYAINENAKLRVSVTNLTDKAYVSALGADYYAMPGRTITASLNLKF</sequence>
<dbReference type="Pfam" id="PF07660">
    <property type="entry name" value="STN"/>
    <property type="match status" value="1"/>
</dbReference>
<dbReference type="GO" id="GO:0044718">
    <property type="term" value="P:siderophore transmembrane transport"/>
    <property type="evidence" value="ECO:0007669"/>
    <property type="project" value="TreeGrafter"/>
</dbReference>
<protein>
    <recommendedName>
        <fullName evidence="15">Secretin/TonB short N-terminal domain-containing protein</fullName>
    </recommendedName>
</protein>
<dbReference type="InterPro" id="IPR039426">
    <property type="entry name" value="TonB-dep_rcpt-like"/>
</dbReference>
<dbReference type="AlphaFoldDB" id="A0A2G9WZK5"/>
<keyword evidence="11" id="KW-0675">Receptor</keyword>
<dbReference type="OrthoDB" id="9796221at2"/>
<dbReference type="EMBL" id="NQVN01000002">
    <property type="protein sequence ID" value="PIP00159.1"/>
    <property type="molecule type" value="Genomic_DNA"/>
</dbReference>
<evidence type="ECO:0000259" key="15">
    <source>
        <dbReference type="SMART" id="SM00965"/>
    </source>
</evidence>
<comment type="subcellular location">
    <subcellularLocation>
        <location evidence="1 13">Cell outer membrane</location>
        <topology evidence="1 13">Multi-pass membrane protein</topology>
    </subcellularLocation>
</comment>
<organism evidence="16 17">
    <name type="scientific">Pleomorphomonas carboxyditropha</name>
    <dbReference type="NCBI Taxonomy" id="2023338"/>
    <lineage>
        <taxon>Bacteria</taxon>
        <taxon>Pseudomonadati</taxon>
        <taxon>Pseudomonadota</taxon>
        <taxon>Alphaproteobacteria</taxon>
        <taxon>Hyphomicrobiales</taxon>
        <taxon>Pleomorphomonadaceae</taxon>
        <taxon>Pleomorphomonas</taxon>
    </lineage>
</organism>
<keyword evidence="9 14" id="KW-0798">TonB box</keyword>
<dbReference type="NCBIfam" id="TIGR01786">
    <property type="entry name" value="TonB-hemlactrns"/>
    <property type="match status" value="1"/>
</dbReference>
<dbReference type="PROSITE" id="PS52016">
    <property type="entry name" value="TONB_DEPENDENT_REC_3"/>
    <property type="match status" value="1"/>
</dbReference>
<evidence type="ECO:0000256" key="1">
    <source>
        <dbReference type="ARBA" id="ARBA00004571"/>
    </source>
</evidence>
<name>A0A2G9WZK5_9HYPH</name>
<accession>A0A2G9WZK5</accession>
<proteinExistence type="inferred from homology"/>
<dbReference type="Gene3D" id="2.170.130.10">
    <property type="entry name" value="TonB-dependent receptor, plug domain"/>
    <property type="match status" value="1"/>
</dbReference>
<dbReference type="InterPro" id="IPR012910">
    <property type="entry name" value="Plug_dom"/>
</dbReference>
<dbReference type="CDD" id="cd01347">
    <property type="entry name" value="ligand_gated_channel"/>
    <property type="match status" value="1"/>
</dbReference>
<dbReference type="PANTHER" id="PTHR30069:SF41">
    <property type="entry name" value="HEME_HEMOPEXIN UTILIZATION PROTEIN C"/>
    <property type="match status" value="1"/>
</dbReference>
<evidence type="ECO:0000256" key="6">
    <source>
        <dbReference type="ARBA" id="ARBA00022692"/>
    </source>
</evidence>
<comment type="caution">
    <text evidence="16">The sequence shown here is derived from an EMBL/GenBank/DDBJ whole genome shotgun (WGS) entry which is preliminary data.</text>
</comment>
<evidence type="ECO:0000313" key="16">
    <source>
        <dbReference type="EMBL" id="PIP00159.1"/>
    </source>
</evidence>
<feature type="domain" description="Secretin/TonB short N-terminal" evidence="15">
    <location>
        <begin position="81"/>
        <end position="132"/>
    </location>
</feature>
<dbReference type="InterPro" id="IPR010949">
    <property type="entry name" value="TonB_Hb/transfer/lactofer_rcpt"/>
</dbReference>
<dbReference type="InterPro" id="IPR036942">
    <property type="entry name" value="Beta-barrel_TonB_sf"/>
</dbReference>
<evidence type="ECO:0000256" key="13">
    <source>
        <dbReference type="PROSITE-ProRule" id="PRU01360"/>
    </source>
</evidence>
<dbReference type="GO" id="GO:0009279">
    <property type="term" value="C:cell outer membrane"/>
    <property type="evidence" value="ECO:0007669"/>
    <property type="project" value="UniProtKB-SubCell"/>
</dbReference>
<dbReference type="PANTHER" id="PTHR30069">
    <property type="entry name" value="TONB-DEPENDENT OUTER MEMBRANE RECEPTOR"/>
    <property type="match status" value="1"/>
</dbReference>
<keyword evidence="8" id="KW-0408">Iron</keyword>
<evidence type="ECO:0000256" key="3">
    <source>
        <dbReference type="ARBA" id="ARBA00022448"/>
    </source>
</evidence>
<evidence type="ECO:0000256" key="11">
    <source>
        <dbReference type="ARBA" id="ARBA00023170"/>
    </source>
</evidence>
<evidence type="ECO:0000256" key="4">
    <source>
        <dbReference type="ARBA" id="ARBA00022452"/>
    </source>
</evidence>
<evidence type="ECO:0000256" key="9">
    <source>
        <dbReference type="ARBA" id="ARBA00023077"/>
    </source>
</evidence>
<dbReference type="Gene3D" id="2.40.170.20">
    <property type="entry name" value="TonB-dependent receptor, beta-barrel domain"/>
    <property type="match status" value="1"/>
</dbReference>
<dbReference type="SUPFAM" id="SSF56935">
    <property type="entry name" value="Porins"/>
    <property type="match status" value="1"/>
</dbReference>
<dbReference type="SMART" id="SM00965">
    <property type="entry name" value="STN"/>
    <property type="match status" value="1"/>
</dbReference>
<keyword evidence="7" id="KW-0732">Signal</keyword>